<name>A0A0R1SHI5_9LACO</name>
<keyword evidence="2" id="KW-1133">Transmembrane helix</keyword>
<dbReference type="EMBL" id="AZEY01000075">
    <property type="protein sequence ID" value="KRL65144.1"/>
    <property type="molecule type" value="Genomic_DNA"/>
</dbReference>
<dbReference type="InterPro" id="IPR001387">
    <property type="entry name" value="Cro/C1-type_HTH"/>
</dbReference>
<dbReference type="RefSeq" id="WP_057864984.1">
    <property type="nucleotide sequence ID" value="NZ_AZEY01000075.1"/>
</dbReference>
<dbReference type="InterPro" id="IPR010982">
    <property type="entry name" value="Lambda_DNA-bd_dom_sf"/>
</dbReference>
<feature type="domain" description="HTH cro/C1-type" evidence="3">
    <location>
        <begin position="8"/>
        <end position="62"/>
    </location>
</feature>
<reference evidence="4 5" key="1">
    <citation type="journal article" date="2015" name="Genome Announc.">
        <title>Expanding the biotechnology potential of lactobacilli through comparative genomics of 213 strains and associated genera.</title>
        <authorList>
            <person name="Sun Z."/>
            <person name="Harris H.M."/>
            <person name="McCann A."/>
            <person name="Guo C."/>
            <person name="Argimon S."/>
            <person name="Zhang W."/>
            <person name="Yang X."/>
            <person name="Jeffery I.B."/>
            <person name="Cooney J.C."/>
            <person name="Kagawa T.F."/>
            <person name="Liu W."/>
            <person name="Song Y."/>
            <person name="Salvetti E."/>
            <person name="Wrobel A."/>
            <person name="Rasinkangas P."/>
            <person name="Parkhill J."/>
            <person name="Rea M.C."/>
            <person name="O'Sullivan O."/>
            <person name="Ritari J."/>
            <person name="Douillard F.P."/>
            <person name="Paul Ross R."/>
            <person name="Yang R."/>
            <person name="Briner A.E."/>
            <person name="Felis G.E."/>
            <person name="de Vos W.M."/>
            <person name="Barrangou R."/>
            <person name="Klaenhammer T.R."/>
            <person name="Caufield P.W."/>
            <person name="Cui Y."/>
            <person name="Zhang H."/>
            <person name="O'Toole P.W."/>
        </authorList>
    </citation>
    <scope>NUCLEOTIDE SEQUENCE [LARGE SCALE GENOMIC DNA]</scope>
    <source>
        <strain evidence="4 5">DSM 14421</strain>
    </source>
</reference>
<comment type="caution">
    <text evidence="4">The sequence shown here is derived from an EMBL/GenBank/DDBJ whole genome shotgun (WGS) entry which is preliminary data.</text>
</comment>
<gene>
    <name evidence="4" type="ORF">FC85_GL000504</name>
</gene>
<dbReference type="AlphaFoldDB" id="A0A0R1SHI5"/>
<accession>A0A0R1SHI5</accession>
<keyword evidence="1" id="KW-0238">DNA-binding</keyword>
<dbReference type="SUPFAM" id="SSF47413">
    <property type="entry name" value="lambda repressor-like DNA-binding domains"/>
    <property type="match status" value="1"/>
</dbReference>
<evidence type="ECO:0000256" key="2">
    <source>
        <dbReference type="SAM" id="Phobius"/>
    </source>
</evidence>
<sequence length="123" mass="14403">MLQFAAQLKKYRTGQNLSQDDIAKKLYVSRQAVSKWEKGDATPDLNNLVKLAEIFGISLDTLVLGTEETKSKIDETQYAFDPTEGRYKRRYGQMNGWDFLARFWWLLFPICWLIIQMLQAIFN</sequence>
<dbReference type="GO" id="GO:0003677">
    <property type="term" value="F:DNA binding"/>
    <property type="evidence" value="ECO:0007669"/>
    <property type="project" value="UniProtKB-KW"/>
</dbReference>
<proteinExistence type="predicted"/>
<organism evidence="4 5">
    <name type="scientific">Lentilactobacillus diolivorans DSM 14421</name>
    <dbReference type="NCBI Taxonomy" id="1423739"/>
    <lineage>
        <taxon>Bacteria</taxon>
        <taxon>Bacillati</taxon>
        <taxon>Bacillota</taxon>
        <taxon>Bacilli</taxon>
        <taxon>Lactobacillales</taxon>
        <taxon>Lactobacillaceae</taxon>
        <taxon>Lentilactobacillus</taxon>
    </lineage>
</organism>
<dbReference type="PROSITE" id="PS50943">
    <property type="entry name" value="HTH_CROC1"/>
    <property type="match status" value="1"/>
</dbReference>
<feature type="transmembrane region" description="Helical" evidence="2">
    <location>
        <begin position="99"/>
        <end position="122"/>
    </location>
</feature>
<dbReference type="PANTHER" id="PTHR46558">
    <property type="entry name" value="TRACRIPTIONAL REGULATORY PROTEIN-RELATED-RELATED"/>
    <property type="match status" value="1"/>
</dbReference>
<dbReference type="Gene3D" id="1.10.260.40">
    <property type="entry name" value="lambda repressor-like DNA-binding domains"/>
    <property type="match status" value="1"/>
</dbReference>
<protein>
    <submittedName>
        <fullName evidence="4">Helix-turn-helix XRE-family transcriptional regulator</fullName>
    </submittedName>
</protein>
<keyword evidence="2" id="KW-0472">Membrane</keyword>
<keyword evidence="2" id="KW-0812">Transmembrane</keyword>
<dbReference type="SMART" id="SM00530">
    <property type="entry name" value="HTH_XRE"/>
    <property type="match status" value="1"/>
</dbReference>
<dbReference type="Proteomes" id="UP000052013">
    <property type="component" value="Unassembled WGS sequence"/>
</dbReference>
<dbReference type="Pfam" id="PF01381">
    <property type="entry name" value="HTH_3"/>
    <property type="match status" value="1"/>
</dbReference>
<dbReference type="PATRIC" id="fig|1423739.3.peg.531"/>
<evidence type="ECO:0000259" key="3">
    <source>
        <dbReference type="PROSITE" id="PS50943"/>
    </source>
</evidence>
<evidence type="ECO:0000313" key="5">
    <source>
        <dbReference type="Proteomes" id="UP000052013"/>
    </source>
</evidence>
<evidence type="ECO:0000256" key="1">
    <source>
        <dbReference type="ARBA" id="ARBA00023125"/>
    </source>
</evidence>
<dbReference type="PANTHER" id="PTHR46558:SF15">
    <property type="entry name" value="HELIX-TURN-HELIX DOMAIN PROTEIN"/>
    <property type="match status" value="1"/>
</dbReference>
<dbReference type="STRING" id="1423739.FC85_GL000504"/>
<dbReference type="CDD" id="cd00093">
    <property type="entry name" value="HTH_XRE"/>
    <property type="match status" value="1"/>
</dbReference>
<evidence type="ECO:0000313" key="4">
    <source>
        <dbReference type="EMBL" id="KRL65144.1"/>
    </source>
</evidence>